<keyword evidence="4" id="KW-1185">Reference proteome</keyword>
<proteinExistence type="predicted"/>
<comment type="caution">
    <text evidence="3">The sequence shown here is derived from an EMBL/GenBank/DDBJ whole genome shotgun (WGS) entry which is preliminary data.</text>
</comment>
<dbReference type="EMBL" id="JBHLUD010000005">
    <property type="protein sequence ID" value="MFC0543448.1"/>
    <property type="molecule type" value="Genomic_DNA"/>
</dbReference>
<evidence type="ECO:0008006" key="5">
    <source>
        <dbReference type="Google" id="ProtNLM"/>
    </source>
</evidence>
<organism evidence="3 4">
    <name type="scientific">Kutzneria chonburiensis</name>
    <dbReference type="NCBI Taxonomy" id="1483604"/>
    <lineage>
        <taxon>Bacteria</taxon>
        <taxon>Bacillati</taxon>
        <taxon>Actinomycetota</taxon>
        <taxon>Actinomycetes</taxon>
        <taxon>Pseudonocardiales</taxon>
        <taxon>Pseudonocardiaceae</taxon>
        <taxon>Kutzneria</taxon>
    </lineage>
</organism>
<sequence>MLIDEVSKRQPRVFRVRFRGYARNQVDDEMTAVDEELRTVRADLEATTRRCEHLNETLEQTRSDRDAVLRQYQELARRAEQMQSELDRLRPDPDKRLAQTPAAQHMQVMIENAEQEANLIRKAAIEQSEQLRDRAEELLRQRVELVEQTEQETQRCLAKAAEQASHIVQQAVEQSQLLLAEIQERQAAFDAGYSSYESGPSVPVQRQDIPPRQEVQPYQEVQPRQDVPRQHPVDV</sequence>
<evidence type="ECO:0000313" key="3">
    <source>
        <dbReference type="EMBL" id="MFC0543448.1"/>
    </source>
</evidence>
<feature type="region of interest" description="Disordered" evidence="2">
    <location>
        <begin position="191"/>
        <end position="235"/>
    </location>
</feature>
<name>A0ABV6MT05_9PSEU</name>
<evidence type="ECO:0000256" key="1">
    <source>
        <dbReference type="SAM" id="Coils"/>
    </source>
</evidence>
<evidence type="ECO:0000313" key="4">
    <source>
        <dbReference type="Proteomes" id="UP001589810"/>
    </source>
</evidence>
<feature type="coiled-coil region" evidence="1">
    <location>
        <begin position="37"/>
        <end position="155"/>
    </location>
</feature>
<feature type="compositionally biased region" description="Basic and acidic residues" evidence="2">
    <location>
        <begin position="226"/>
        <end position="235"/>
    </location>
</feature>
<accession>A0ABV6MT05</accession>
<evidence type="ECO:0000256" key="2">
    <source>
        <dbReference type="SAM" id="MobiDB-lite"/>
    </source>
</evidence>
<gene>
    <name evidence="3" type="ORF">ACFFH7_18250</name>
</gene>
<keyword evidence="1" id="KW-0175">Coiled coil</keyword>
<protein>
    <recommendedName>
        <fullName evidence="5">Cell division protein DivIVA</fullName>
    </recommendedName>
</protein>
<dbReference type="Proteomes" id="UP001589810">
    <property type="component" value="Unassembled WGS sequence"/>
</dbReference>
<dbReference type="RefSeq" id="WP_379794125.1">
    <property type="nucleotide sequence ID" value="NZ_JBHLUD010000005.1"/>
</dbReference>
<reference evidence="3 4" key="1">
    <citation type="submission" date="2024-09" db="EMBL/GenBank/DDBJ databases">
        <authorList>
            <person name="Sun Q."/>
            <person name="Mori K."/>
        </authorList>
    </citation>
    <scope>NUCLEOTIDE SEQUENCE [LARGE SCALE GENOMIC DNA]</scope>
    <source>
        <strain evidence="3 4">TBRC 1432</strain>
    </source>
</reference>